<organism evidence="1 2">
    <name type="scientific">Streptomyces kaempferi</name>
    <dbReference type="NCBI Taxonomy" id="333725"/>
    <lineage>
        <taxon>Bacteria</taxon>
        <taxon>Bacillati</taxon>
        <taxon>Actinomycetota</taxon>
        <taxon>Actinomycetes</taxon>
        <taxon>Kitasatosporales</taxon>
        <taxon>Streptomycetaceae</taxon>
        <taxon>Streptomyces</taxon>
    </lineage>
</organism>
<reference evidence="2" key="1">
    <citation type="journal article" date="2019" name="Int. J. Syst. Evol. Microbiol.">
        <title>The Global Catalogue of Microorganisms (GCM) 10K type strain sequencing project: providing services to taxonomists for standard genome sequencing and annotation.</title>
        <authorList>
            <consortium name="The Broad Institute Genomics Platform"/>
            <consortium name="The Broad Institute Genome Sequencing Center for Infectious Disease"/>
            <person name="Wu L."/>
            <person name="Ma J."/>
        </authorList>
    </citation>
    <scope>NUCLEOTIDE SEQUENCE [LARGE SCALE GENOMIC DNA]</scope>
    <source>
        <strain evidence="2">CGMCC 4.7020</strain>
    </source>
</reference>
<dbReference type="EMBL" id="JBHTMM010000096">
    <property type="protein sequence ID" value="MFD1311926.1"/>
    <property type="molecule type" value="Genomic_DNA"/>
</dbReference>
<comment type="caution">
    <text evidence="1">The sequence shown here is derived from an EMBL/GenBank/DDBJ whole genome shotgun (WGS) entry which is preliminary data.</text>
</comment>
<gene>
    <name evidence="1" type="ORF">ACFQ5X_39785</name>
</gene>
<evidence type="ECO:0000313" key="2">
    <source>
        <dbReference type="Proteomes" id="UP001597058"/>
    </source>
</evidence>
<proteinExistence type="predicted"/>
<dbReference type="Proteomes" id="UP001597058">
    <property type="component" value="Unassembled WGS sequence"/>
</dbReference>
<dbReference type="Pfam" id="PF12261">
    <property type="entry name" value="T_hemolysin"/>
    <property type="match status" value="1"/>
</dbReference>
<protein>
    <submittedName>
        <fullName evidence="1">Thermostable hemolysin</fullName>
    </submittedName>
</protein>
<dbReference type="RefSeq" id="WP_168525316.1">
    <property type="nucleotide sequence ID" value="NZ_JBHSKH010000006.1"/>
</dbReference>
<sequence>MRITLSERGTPDWQTAADLARLVFAKQYRASITPDPDGFLAFFEDTADGQEEVLACAGLSFPEEETILLERYLDAPVEDVITQAVGTPVKRSQVLQIGSIASVRAAAGAEIIKAIPLIMACLGRPYAVMTMTGRLAALMQRLGCVFHPLADASPERLPLDERASWGTYYDTRPVVGYAEAAEQSTLLLAAIGRYCFTSVDMRLLSNRPDRQGVLTRAA</sequence>
<keyword evidence="2" id="KW-1185">Reference proteome</keyword>
<accession>A0ABW3XSE6</accession>
<dbReference type="InterPro" id="IPR022050">
    <property type="entry name" value="T_hemolysin"/>
</dbReference>
<name>A0ABW3XSE6_9ACTN</name>
<evidence type="ECO:0000313" key="1">
    <source>
        <dbReference type="EMBL" id="MFD1311926.1"/>
    </source>
</evidence>